<name>A0A087DRM8_BIFAD</name>
<reference evidence="1 2" key="1">
    <citation type="submission" date="2014-03" db="EMBL/GenBank/DDBJ databases">
        <title>Genomics of Bifidobacteria.</title>
        <authorList>
            <person name="Ventura M."/>
            <person name="Milani C."/>
            <person name="Lugli G.A."/>
        </authorList>
    </citation>
    <scope>NUCLEOTIDE SEQUENCE [LARGE SCALE GENOMIC DNA]</scope>
    <source>
        <strain evidence="2">JCM 15918</strain>
    </source>
</reference>
<evidence type="ECO:0000313" key="1">
    <source>
        <dbReference type="EMBL" id="KFI98178.1"/>
    </source>
</evidence>
<dbReference type="EMBL" id="JGZQ01000003">
    <property type="protein sequence ID" value="KFI98178.1"/>
    <property type="molecule type" value="Genomic_DNA"/>
</dbReference>
<dbReference type="AlphaFoldDB" id="A0A087DRM8"/>
<dbReference type="RefSeq" id="WP_033499807.1">
    <property type="nucleotide sequence ID" value="NZ_JDUX01000005.1"/>
</dbReference>
<evidence type="ECO:0008006" key="3">
    <source>
        <dbReference type="Google" id="ProtNLM"/>
    </source>
</evidence>
<protein>
    <recommendedName>
        <fullName evidence="3">HTH cro/C1-type domain-containing protein</fullName>
    </recommendedName>
</protein>
<accession>A0A087DRM8</accession>
<comment type="caution">
    <text evidence="1">The sequence shown here is derived from an EMBL/GenBank/DDBJ whole genome shotgun (WGS) entry which is preliminary data.</text>
</comment>
<organism evidence="1 2">
    <name type="scientific">Bifidobacterium adolescentis JCM 15918</name>
    <dbReference type="NCBI Taxonomy" id="1437612"/>
    <lineage>
        <taxon>Bacteria</taxon>
        <taxon>Bacillati</taxon>
        <taxon>Actinomycetota</taxon>
        <taxon>Actinomycetes</taxon>
        <taxon>Bifidobacteriales</taxon>
        <taxon>Bifidobacteriaceae</taxon>
        <taxon>Bifidobacterium</taxon>
    </lineage>
</organism>
<evidence type="ECO:0000313" key="2">
    <source>
        <dbReference type="Proteomes" id="UP000029091"/>
    </source>
</evidence>
<proteinExistence type="predicted"/>
<dbReference type="Proteomes" id="UP000029091">
    <property type="component" value="Unassembled WGS sequence"/>
</dbReference>
<sequence>MTYGNINDMASARIRAVMAAQNIPVAKVAEVWHQSVDMASRRINGTVELKLSEIDAFASNTGYKPIDFLADRFEIKMPALADVA</sequence>
<gene>
    <name evidence="1" type="ORF">BSTER_0753</name>
</gene>